<dbReference type="PANTHER" id="PTHR37610:SF40">
    <property type="entry name" value="OS01G0909600 PROTEIN"/>
    <property type="match status" value="1"/>
</dbReference>
<dbReference type="RefSeq" id="XP_027118532.1">
    <property type="nucleotide sequence ID" value="XM_027262731.1"/>
</dbReference>
<sequence>MDAEGSQVVAIKLDWSNYTTWAYLMKNYLISKDAWKYVDGTLEKPVEGIENYAELLSEWDTVNAKILTWINDSVGPSIARAFTKVNIARKYKLENFLRGLVQGDRSVPEFYSLMTRIWDQLATMEPPELTSLDYYVKFREEQRLFQFLVPLKPEFEPLRKQILVRSPLPSVADAVNELIAEEPRLPIGISKKVGSHCRANPCLIPNQVLPNEMIWEILT</sequence>
<evidence type="ECO:0000259" key="1">
    <source>
        <dbReference type="Pfam" id="PF14244"/>
    </source>
</evidence>
<feature type="domain" description="Retrotransposon Copia-like N-terminal" evidence="1">
    <location>
        <begin position="2"/>
        <end position="45"/>
    </location>
</feature>
<gene>
    <name evidence="3" type="primary">LOC113735738</name>
</gene>
<organism evidence="2 3">
    <name type="scientific">Coffea arabica</name>
    <name type="common">Arabian coffee</name>
    <dbReference type="NCBI Taxonomy" id="13443"/>
    <lineage>
        <taxon>Eukaryota</taxon>
        <taxon>Viridiplantae</taxon>
        <taxon>Streptophyta</taxon>
        <taxon>Embryophyta</taxon>
        <taxon>Tracheophyta</taxon>
        <taxon>Spermatophyta</taxon>
        <taxon>Magnoliopsida</taxon>
        <taxon>eudicotyledons</taxon>
        <taxon>Gunneridae</taxon>
        <taxon>Pentapetalae</taxon>
        <taxon>asterids</taxon>
        <taxon>lamiids</taxon>
        <taxon>Gentianales</taxon>
        <taxon>Rubiaceae</taxon>
        <taxon>Ixoroideae</taxon>
        <taxon>Gardenieae complex</taxon>
        <taxon>Bertiereae - Coffeeae clade</taxon>
        <taxon>Coffeeae</taxon>
        <taxon>Coffea</taxon>
    </lineage>
</organism>
<keyword evidence="2" id="KW-1185">Reference proteome</keyword>
<protein>
    <recommendedName>
        <fullName evidence="1">Retrotransposon Copia-like N-terminal domain-containing protein</fullName>
    </recommendedName>
</protein>
<dbReference type="Pfam" id="PF14244">
    <property type="entry name" value="Retrotran_gag_3"/>
    <property type="match status" value="1"/>
</dbReference>
<proteinExistence type="predicted"/>
<evidence type="ECO:0000313" key="3">
    <source>
        <dbReference type="RefSeq" id="XP_027118532.1"/>
    </source>
</evidence>
<dbReference type="InterPro" id="IPR029472">
    <property type="entry name" value="Copia-like_N"/>
</dbReference>
<reference evidence="2" key="1">
    <citation type="journal article" date="2025" name="Foods">
        <title>Unveiling the Microbial Signatures of Arabica Coffee Cherries: Insights into Ripeness Specific Diversity, Functional Traits, and Implications for Quality and Safety.</title>
        <authorList>
            <consortium name="RefSeq"/>
            <person name="Tenea G.N."/>
            <person name="Cifuentes V."/>
            <person name="Reyes P."/>
            <person name="Cevallos-Vallejos M."/>
        </authorList>
    </citation>
    <scope>NUCLEOTIDE SEQUENCE [LARGE SCALE GENOMIC DNA]</scope>
</reference>
<reference evidence="3" key="2">
    <citation type="submission" date="2025-08" db="UniProtKB">
        <authorList>
            <consortium name="RefSeq"/>
        </authorList>
    </citation>
    <scope>IDENTIFICATION</scope>
    <source>
        <tissue evidence="3">Leaves</tissue>
    </source>
</reference>
<name>A0A6P6WYV3_COFAR</name>
<dbReference type="OrthoDB" id="1706811at2759"/>
<dbReference type="PANTHER" id="PTHR37610">
    <property type="entry name" value="CCHC-TYPE DOMAIN-CONTAINING PROTEIN"/>
    <property type="match status" value="1"/>
</dbReference>
<accession>A0A6P6WYV3</accession>
<evidence type="ECO:0000313" key="2">
    <source>
        <dbReference type="Proteomes" id="UP001652660"/>
    </source>
</evidence>
<dbReference type="GeneID" id="113735738"/>
<dbReference type="Proteomes" id="UP001652660">
    <property type="component" value="Chromosome 3c"/>
</dbReference>
<dbReference type="AlphaFoldDB" id="A0A6P6WYV3"/>